<dbReference type="AlphaFoldDB" id="A0A7G9WG03"/>
<name>A0A7G9WG03_9FIRM</name>
<dbReference type="RefSeq" id="WP_212506679.1">
    <property type="nucleotide sequence ID" value="NZ_CP060696.1"/>
</dbReference>
<evidence type="ECO:0000313" key="2">
    <source>
        <dbReference type="EMBL" id="QNO17615.1"/>
    </source>
</evidence>
<proteinExistence type="predicted"/>
<dbReference type="Pfam" id="PF13154">
    <property type="entry name" value="DUF3991"/>
    <property type="match status" value="1"/>
</dbReference>
<dbReference type="KEGG" id="caml:H6X83_11865"/>
<evidence type="ECO:0000259" key="1">
    <source>
        <dbReference type="Pfam" id="PF13154"/>
    </source>
</evidence>
<dbReference type="Gene3D" id="3.40.1360.10">
    <property type="match status" value="1"/>
</dbReference>
<feature type="domain" description="DUF3991" evidence="1">
    <location>
        <begin position="119"/>
        <end position="193"/>
    </location>
</feature>
<keyword evidence="3" id="KW-1185">Reference proteome</keyword>
<accession>A0A7G9WG03</accession>
<dbReference type="EMBL" id="CP060696">
    <property type="protein sequence ID" value="QNO17615.1"/>
    <property type="molecule type" value="Genomic_DNA"/>
</dbReference>
<dbReference type="Pfam" id="PF13155">
    <property type="entry name" value="Toprim_2"/>
    <property type="match status" value="1"/>
</dbReference>
<sequence length="483" mass="55356">MSYIPFTEEEKQRANSVDLVDFLQRQGEQLIRSGHEWRWKRHDSVTIRGSEWFRHSRKEGGHAIDFVQRFYDMDFPEAVTFLLGGEGGLEWNQTEKSAPPPKKDFALPEANPDMRRVFAYLLKQRFIDPSVLSYFAREHLIYEDKEYHNAVFVGVDENSIPRHAHKRGTYTKGEPYKGNVEGSDPKYSFHYIGEDDTLYVFEAPIDMLSFISLHLKDWQKHSYVTLDGVSEHAMLQQLKSHPNLKNIVLCLDHDEAGIEATGRLKDILAEHDYYDPAYMDIPVLQSRYKDWNEDIKAKHGITPIPAGEHPKLVLLPEICENLSSVCETLSAVPDPAAVIREYHRRLTPLVDSEKLAAANSEIVGACLQKMAAGALLSAQRELRQMERPETVGQLIGNLRDSYRPHLDRGWMRTKAADIREDAVNIDRQSLAPGIRTLQDRQTLVSDYMRLALDCIKAQLFVRLELSQPLQAPKESALNFKMSL</sequence>
<dbReference type="InterPro" id="IPR025054">
    <property type="entry name" value="DUF3991"/>
</dbReference>
<protein>
    <submittedName>
        <fullName evidence="2">DUF3991 domain-containing protein</fullName>
    </submittedName>
</protein>
<organism evidence="2 3">
    <name type="scientific">Caproicibacterium amylolyticum</name>
    <dbReference type="NCBI Taxonomy" id="2766537"/>
    <lineage>
        <taxon>Bacteria</taxon>
        <taxon>Bacillati</taxon>
        <taxon>Bacillota</taxon>
        <taxon>Clostridia</taxon>
        <taxon>Eubacteriales</taxon>
        <taxon>Oscillospiraceae</taxon>
        <taxon>Caproicibacterium</taxon>
    </lineage>
</organism>
<dbReference type="Proteomes" id="UP000516046">
    <property type="component" value="Chromosome"/>
</dbReference>
<evidence type="ECO:0000313" key="3">
    <source>
        <dbReference type="Proteomes" id="UP000516046"/>
    </source>
</evidence>
<gene>
    <name evidence="2" type="ORF">H6X83_11865</name>
</gene>
<reference evidence="2 3" key="1">
    <citation type="submission" date="2020-08" db="EMBL/GenBank/DDBJ databases">
        <authorList>
            <person name="Ren C."/>
            <person name="Gu Y."/>
            <person name="Xu Y."/>
        </authorList>
    </citation>
    <scope>NUCLEOTIDE SEQUENCE [LARGE SCALE GENOMIC DNA]</scope>
    <source>
        <strain evidence="2 3">LBM18003</strain>
    </source>
</reference>
<dbReference type="SUPFAM" id="SSF57783">
    <property type="entry name" value="Zinc beta-ribbon"/>
    <property type="match status" value="1"/>
</dbReference>